<proteinExistence type="predicted"/>
<comment type="caution">
    <text evidence="1">The sequence shown here is derived from an EMBL/GenBank/DDBJ whole genome shotgun (WGS) entry which is preliminary data.</text>
</comment>
<protein>
    <submittedName>
        <fullName evidence="1">Uncharacterized protein</fullName>
    </submittedName>
</protein>
<dbReference type="Proteomes" id="UP000663889">
    <property type="component" value="Unassembled WGS sequence"/>
</dbReference>
<feature type="non-terminal residue" evidence="1">
    <location>
        <position position="19"/>
    </location>
</feature>
<gene>
    <name evidence="1" type="ORF">SEV965_LOCUS39075</name>
</gene>
<reference evidence="1" key="1">
    <citation type="submission" date="2021-02" db="EMBL/GenBank/DDBJ databases">
        <authorList>
            <person name="Nowell W R."/>
        </authorList>
    </citation>
    <scope>NUCLEOTIDE SEQUENCE</scope>
</reference>
<organism evidence="1 2">
    <name type="scientific">Rotaria sordida</name>
    <dbReference type="NCBI Taxonomy" id="392033"/>
    <lineage>
        <taxon>Eukaryota</taxon>
        <taxon>Metazoa</taxon>
        <taxon>Spiralia</taxon>
        <taxon>Gnathifera</taxon>
        <taxon>Rotifera</taxon>
        <taxon>Eurotatoria</taxon>
        <taxon>Bdelloidea</taxon>
        <taxon>Philodinida</taxon>
        <taxon>Philodinidae</taxon>
        <taxon>Rotaria</taxon>
    </lineage>
</organism>
<sequence length="19" mass="2099">MALASVCTPINFEVQEEAF</sequence>
<name>A0A815XML4_9BILA</name>
<dbReference type="EMBL" id="CAJNOU010011859">
    <property type="protein sequence ID" value="CAF1559403.1"/>
    <property type="molecule type" value="Genomic_DNA"/>
</dbReference>
<accession>A0A815XML4</accession>
<evidence type="ECO:0000313" key="1">
    <source>
        <dbReference type="EMBL" id="CAF1559403.1"/>
    </source>
</evidence>
<evidence type="ECO:0000313" key="2">
    <source>
        <dbReference type="Proteomes" id="UP000663889"/>
    </source>
</evidence>
<dbReference type="AlphaFoldDB" id="A0A815XML4"/>